<keyword evidence="2" id="KW-0472">Membrane</keyword>
<dbReference type="GO" id="GO:0016020">
    <property type="term" value="C:membrane"/>
    <property type="evidence" value="ECO:0007669"/>
    <property type="project" value="UniProtKB-SubCell"/>
</dbReference>
<feature type="transmembrane region" description="Helical" evidence="2">
    <location>
        <begin position="279"/>
        <end position="300"/>
    </location>
</feature>
<dbReference type="CDD" id="cd17352">
    <property type="entry name" value="MFS_MCT_SLC16"/>
    <property type="match status" value="1"/>
</dbReference>
<dbReference type="Pfam" id="PF07690">
    <property type="entry name" value="MFS_1"/>
    <property type="match status" value="1"/>
</dbReference>
<keyword evidence="2" id="KW-1133">Transmembrane helix</keyword>
<evidence type="ECO:0000256" key="2">
    <source>
        <dbReference type="SAM" id="Phobius"/>
    </source>
</evidence>
<feature type="domain" description="Major facilitator superfamily (MFS) profile" evidence="3">
    <location>
        <begin position="69"/>
        <end position="459"/>
    </location>
</feature>
<protein>
    <recommendedName>
        <fullName evidence="3">Major facilitator superfamily (MFS) profile domain-containing protein</fullName>
    </recommendedName>
</protein>
<dbReference type="PANTHER" id="PTHR11360">
    <property type="entry name" value="MONOCARBOXYLATE TRANSPORTER"/>
    <property type="match status" value="1"/>
</dbReference>
<evidence type="ECO:0000313" key="4">
    <source>
        <dbReference type="EMBL" id="GAV02974.1"/>
    </source>
</evidence>
<comment type="subcellular location">
    <subcellularLocation>
        <location evidence="1">Membrane</location>
        <topology evidence="1">Multi-pass membrane protein</topology>
    </subcellularLocation>
</comment>
<evidence type="ECO:0000256" key="1">
    <source>
        <dbReference type="ARBA" id="ARBA00004141"/>
    </source>
</evidence>
<dbReference type="Gene3D" id="1.20.1250.20">
    <property type="entry name" value="MFS general substrate transporter like domains"/>
    <property type="match status" value="2"/>
</dbReference>
<feature type="transmembrane region" description="Helical" evidence="2">
    <location>
        <begin position="163"/>
        <end position="184"/>
    </location>
</feature>
<proteinExistence type="predicted"/>
<dbReference type="EMBL" id="BDGG01000009">
    <property type="protein sequence ID" value="GAV02974.1"/>
    <property type="molecule type" value="Genomic_DNA"/>
</dbReference>
<feature type="transmembrane region" description="Helical" evidence="2">
    <location>
        <begin position="369"/>
        <end position="391"/>
    </location>
</feature>
<dbReference type="PROSITE" id="PS50850">
    <property type="entry name" value="MFS"/>
    <property type="match status" value="1"/>
</dbReference>
<dbReference type="InterPro" id="IPR036259">
    <property type="entry name" value="MFS_trans_sf"/>
</dbReference>
<sequence>MCYASKMITPENLDSPLLGDGSVKPKGTVVSHGRKTPDNFLVPAGANGRSPPRSFYKAKTELPGVDSPSAWMVCAAVCLINITTDGFCFTLGVIFPVLLTTYGESAAMTSWIGSILTGMMLLTGPLIGYLLMKFGARLVCFVGAILAGTGTAISMFARSVVFLLFSLGVLTGFGFGCMSMAGLVSMTTWFDKKRPLALGIGTCVGGTGMFLYPNLFHFLRERYTLDGCFLILGGCMLHGTIMALLLRPAPSRRRTTAVQQSSSPSSFDLSIFRLWHYDLFLLSNFLFALGYFPLLMYVASRAEKELAISVTEANFLPMIIAIANIVGRITVTLLLASERTSKTGVLALAETVGGIVIIVSVFAQSYVTTVVFCVVYGVVGGIIMVAFPVVLADLVPIQMIEVAGGFFVFTVGLAALAGGPISGFILDISFGTFTWVFVIEGLLALLGSSFLVILFFVHRSPTRTAHTT</sequence>
<feature type="transmembrane region" description="Helical" evidence="2">
    <location>
        <begin position="315"/>
        <end position="336"/>
    </location>
</feature>
<dbReference type="InterPro" id="IPR011701">
    <property type="entry name" value="MFS"/>
</dbReference>
<feature type="transmembrane region" description="Helical" evidence="2">
    <location>
        <begin position="403"/>
        <end position="426"/>
    </location>
</feature>
<feature type="transmembrane region" description="Helical" evidence="2">
    <location>
        <begin position="70"/>
        <end position="99"/>
    </location>
</feature>
<dbReference type="PANTHER" id="PTHR11360:SF284">
    <property type="entry name" value="EG:103B4.3 PROTEIN-RELATED"/>
    <property type="match status" value="1"/>
</dbReference>
<accession>A0A1D1VVG2</accession>
<comment type="caution">
    <text evidence="4">The sequence shown here is derived from an EMBL/GenBank/DDBJ whole genome shotgun (WGS) entry which is preliminary data.</text>
</comment>
<organism evidence="4 5">
    <name type="scientific">Ramazzottius varieornatus</name>
    <name type="common">Water bear</name>
    <name type="synonym">Tardigrade</name>
    <dbReference type="NCBI Taxonomy" id="947166"/>
    <lineage>
        <taxon>Eukaryota</taxon>
        <taxon>Metazoa</taxon>
        <taxon>Ecdysozoa</taxon>
        <taxon>Tardigrada</taxon>
        <taxon>Eutardigrada</taxon>
        <taxon>Parachela</taxon>
        <taxon>Hypsibioidea</taxon>
        <taxon>Ramazzottiidae</taxon>
        <taxon>Ramazzottius</taxon>
    </lineage>
</organism>
<feature type="transmembrane region" description="Helical" evidence="2">
    <location>
        <begin position="432"/>
        <end position="457"/>
    </location>
</feature>
<feature type="transmembrane region" description="Helical" evidence="2">
    <location>
        <begin position="196"/>
        <end position="215"/>
    </location>
</feature>
<dbReference type="Proteomes" id="UP000186922">
    <property type="component" value="Unassembled WGS sequence"/>
</dbReference>
<feature type="transmembrane region" description="Helical" evidence="2">
    <location>
        <begin position="138"/>
        <end position="157"/>
    </location>
</feature>
<dbReference type="SUPFAM" id="SSF103473">
    <property type="entry name" value="MFS general substrate transporter"/>
    <property type="match status" value="1"/>
</dbReference>
<dbReference type="InterPro" id="IPR050327">
    <property type="entry name" value="Proton-linked_MCT"/>
</dbReference>
<gene>
    <name evidence="4" type="primary">RvY_13469-1</name>
    <name evidence="4" type="synonym">RvY_13469.1</name>
    <name evidence="4" type="ORF">RvY_13469</name>
</gene>
<keyword evidence="5" id="KW-1185">Reference proteome</keyword>
<keyword evidence="2" id="KW-0812">Transmembrane</keyword>
<dbReference type="GO" id="GO:0008028">
    <property type="term" value="F:monocarboxylic acid transmembrane transporter activity"/>
    <property type="evidence" value="ECO:0007669"/>
    <property type="project" value="TreeGrafter"/>
</dbReference>
<reference evidence="4 5" key="1">
    <citation type="journal article" date="2016" name="Nat. Commun.">
        <title>Extremotolerant tardigrade genome and improved radiotolerance of human cultured cells by tardigrade-unique protein.</title>
        <authorList>
            <person name="Hashimoto T."/>
            <person name="Horikawa D.D."/>
            <person name="Saito Y."/>
            <person name="Kuwahara H."/>
            <person name="Kozuka-Hata H."/>
            <person name="Shin-I T."/>
            <person name="Minakuchi Y."/>
            <person name="Ohishi K."/>
            <person name="Motoyama A."/>
            <person name="Aizu T."/>
            <person name="Enomoto A."/>
            <person name="Kondo K."/>
            <person name="Tanaka S."/>
            <person name="Hara Y."/>
            <person name="Koshikawa S."/>
            <person name="Sagara H."/>
            <person name="Miura T."/>
            <person name="Yokobori S."/>
            <person name="Miyagawa K."/>
            <person name="Suzuki Y."/>
            <person name="Kubo T."/>
            <person name="Oyama M."/>
            <person name="Kohara Y."/>
            <person name="Fujiyama A."/>
            <person name="Arakawa K."/>
            <person name="Katayama T."/>
            <person name="Toyoda A."/>
            <person name="Kunieda T."/>
        </authorList>
    </citation>
    <scope>NUCLEOTIDE SEQUENCE [LARGE SCALE GENOMIC DNA]</scope>
    <source>
        <strain evidence="4 5">YOKOZUNA-1</strain>
    </source>
</reference>
<feature type="transmembrane region" description="Helical" evidence="2">
    <location>
        <begin position="343"/>
        <end position="363"/>
    </location>
</feature>
<dbReference type="InterPro" id="IPR020846">
    <property type="entry name" value="MFS_dom"/>
</dbReference>
<evidence type="ECO:0000313" key="5">
    <source>
        <dbReference type="Proteomes" id="UP000186922"/>
    </source>
</evidence>
<name>A0A1D1VVG2_RAMVA</name>
<feature type="transmembrane region" description="Helical" evidence="2">
    <location>
        <begin position="111"/>
        <end position="131"/>
    </location>
</feature>
<dbReference type="AlphaFoldDB" id="A0A1D1VVG2"/>
<feature type="transmembrane region" description="Helical" evidence="2">
    <location>
        <begin position="227"/>
        <end position="246"/>
    </location>
</feature>
<dbReference type="OrthoDB" id="410267at2759"/>
<evidence type="ECO:0000259" key="3">
    <source>
        <dbReference type="PROSITE" id="PS50850"/>
    </source>
</evidence>